<evidence type="ECO:0000256" key="2">
    <source>
        <dbReference type="ARBA" id="ARBA00022737"/>
    </source>
</evidence>
<feature type="region of interest" description="Disordered" evidence="4">
    <location>
        <begin position="30"/>
        <end position="82"/>
    </location>
</feature>
<evidence type="ECO:0000256" key="5">
    <source>
        <dbReference type="SAM" id="SignalP"/>
    </source>
</evidence>
<dbReference type="AlphaFoldDB" id="A0AAW0SY22"/>
<dbReference type="Proteomes" id="UP001487740">
    <property type="component" value="Unassembled WGS sequence"/>
</dbReference>
<keyword evidence="8" id="KW-1185">Reference proteome</keyword>
<feature type="signal peptide" evidence="5">
    <location>
        <begin position="1"/>
        <end position="24"/>
    </location>
</feature>
<dbReference type="InterPro" id="IPR011992">
    <property type="entry name" value="EF-hand-dom_pair"/>
</dbReference>
<comment type="caution">
    <text evidence="7">The sequence shown here is derived from an EMBL/GenBank/DDBJ whole genome shotgun (WGS) entry which is preliminary data.</text>
</comment>
<keyword evidence="3" id="KW-0106">Calcium</keyword>
<keyword evidence="1 5" id="KW-0732">Signal</keyword>
<dbReference type="InterPro" id="IPR002048">
    <property type="entry name" value="EF_hand_dom"/>
</dbReference>
<dbReference type="SUPFAM" id="SSF47473">
    <property type="entry name" value="EF-hand"/>
    <property type="match status" value="1"/>
</dbReference>
<organism evidence="7 8">
    <name type="scientific">Scylla paramamosain</name>
    <name type="common">Mud crab</name>
    <dbReference type="NCBI Taxonomy" id="85552"/>
    <lineage>
        <taxon>Eukaryota</taxon>
        <taxon>Metazoa</taxon>
        <taxon>Ecdysozoa</taxon>
        <taxon>Arthropoda</taxon>
        <taxon>Crustacea</taxon>
        <taxon>Multicrustacea</taxon>
        <taxon>Malacostraca</taxon>
        <taxon>Eumalacostraca</taxon>
        <taxon>Eucarida</taxon>
        <taxon>Decapoda</taxon>
        <taxon>Pleocyemata</taxon>
        <taxon>Brachyura</taxon>
        <taxon>Eubrachyura</taxon>
        <taxon>Portunoidea</taxon>
        <taxon>Portunidae</taxon>
        <taxon>Portuninae</taxon>
        <taxon>Scylla</taxon>
    </lineage>
</organism>
<evidence type="ECO:0000313" key="7">
    <source>
        <dbReference type="EMBL" id="KAK8380329.1"/>
    </source>
</evidence>
<evidence type="ECO:0000256" key="1">
    <source>
        <dbReference type="ARBA" id="ARBA00022729"/>
    </source>
</evidence>
<name>A0AAW0SY22_SCYPA</name>
<evidence type="ECO:0000259" key="6">
    <source>
        <dbReference type="PROSITE" id="PS50222"/>
    </source>
</evidence>
<accession>A0AAW0SY22</accession>
<dbReference type="GO" id="GO:0005509">
    <property type="term" value="F:calcium ion binding"/>
    <property type="evidence" value="ECO:0007669"/>
    <property type="project" value="InterPro"/>
</dbReference>
<evidence type="ECO:0000256" key="4">
    <source>
        <dbReference type="SAM" id="MobiDB-lite"/>
    </source>
</evidence>
<gene>
    <name evidence="7" type="ORF">O3P69_016736</name>
</gene>
<dbReference type="PROSITE" id="PS50222">
    <property type="entry name" value="EF_HAND_2"/>
    <property type="match status" value="1"/>
</dbReference>
<evidence type="ECO:0000256" key="3">
    <source>
        <dbReference type="ARBA" id="ARBA00022837"/>
    </source>
</evidence>
<dbReference type="Gene3D" id="1.10.238.10">
    <property type="entry name" value="EF-hand"/>
    <property type="match status" value="1"/>
</dbReference>
<feature type="domain" description="EF-hand" evidence="6">
    <location>
        <begin position="188"/>
        <end position="221"/>
    </location>
</feature>
<dbReference type="PROSITE" id="PS00018">
    <property type="entry name" value="EF_HAND_1"/>
    <property type="match status" value="1"/>
</dbReference>
<dbReference type="EMBL" id="JARAKH010000042">
    <property type="protein sequence ID" value="KAK8380329.1"/>
    <property type="molecule type" value="Genomic_DNA"/>
</dbReference>
<dbReference type="PANTHER" id="PTHR23104">
    <property type="entry name" value="MULTIPLE COAGULATION FACTOR DEFICIENCY PROTEIN 2 NEURAL STEM CELL DERIVED NEURONAL SURVIVAL PROTEIN"/>
    <property type="match status" value="1"/>
</dbReference>
<dbReference type="InterPro" id="IPR018247">
    <property type="entry name" value="EF_Hand_1_Ca_BS"/>
</dbReference>
<proteinExistence type="predicted"/>
<keyword evidence="2" id="KW-0677">Repeat</keyword>
<evidence type="ECO:0000313" key="8">
    <source>
        <dbReference type="Proteomes" id="UP001487740"/>
    </source>
</evidence>
<dbReference type="PANTHER" id="PTHR23104:SF1">
    <property type="entry name" value="EF-HAND DOMAIN-CONTAINING PROTEIN"/>
    <property type="match status" value="1"/>
</dbReference>
<sequence length="221" mass="25734">MKTYHLAWAVAAVWAAVGVGVVEATQSHAIPHSHMKHRHAPGEAHKHYAPKKHLPGSKQDRVDPKRLPQGNQANPQLLEDNELFRDREHLKEELPEYMNIEKIEQMSDKELDYHYFSMHDFDNNLQLDGLEILAALGHVVDEAEVEEEGMEGKEGAAQDDEALKGLSDEERKVLRHYRYQKWEDSWKFYIDLVDGVLENNDQDKDGYISWREFLHGRNRKM</sequence>
<reference evidence="7 8" key="1">
    <citation type="submission" date="2023-03" db="EMBL/GenBank/DDBJ databases">
        <title>High-quality genome of Scylla paramamosain provides insights in environmental adaptation.</title>
        <authorList>
            <person name="Zhang L."/>
        </authorList>
    </citation>
    <scope>NUCLEOTIDE SEQUENCE [LARGE SCALE GENOMIC DNA]</scope>
    <source>
        <strain evidence="7">LZ_2023a</strain>
        <tissue evidence="7">Muscle</tissue>
    </source>
</reference>
<feature type="chain" id="PRO_5043463409" description="EF-hand domain-containing protein" evidence="5">
    <location>
        <begin position="25"/>
        <end position="221"/>
    </location>
</feature>
<dbReference type="InterPro" id="IPR052110">
    <property type="entry name" value="MCFD2-like"/>
</dbReference>
<protein>
    <recommendedName>
        <fullName evidence="6">EF-hand domain-containing protein</fullName>
    </recommendedName>
</protein>